<evidence type="ECO:0000313" key="1">
    <source>
        <dbReference type="EMBL" id="VTP69311.1"/>
    </source>
</evidence>
<evidence type="ECO:0000313" key="2">
    <source>
        <dbReference type="Proteomes" id="UP000310719"/>
    </source>
</evidence>
<dbReference type="AlphaFoldDB" id="A0A4U9I009"/>
<name>A0A4U9I009_9ENTR</name>
<protein>
    <submittedName>
        <fullName evidence="1">Uncharacterized protein</fullName>
    </submittedName>
</protein>
<proteinExistence type="predicted"/>
<sequence>MRAWGEIRQPARMIEIQVRQNNVTDVSHAKTQRLDPGACRERLAALDVIQHPEKARQPGWLAHVAQSEAGIHQHQPVAIGFNQQAVADQVRMQPLAKTVVKCAAQRAHTPAVKVMNLHIASSST</sequence>
<dbReference type="EMBL" id="LR590464">
    <property type="protein sequence ID" value="VTP69311.1"/>
    <property type="molecule type" value="Genomic_DNA"/>
</dbReference>
<dbReference type="Proteomes" id="UP000310719">
    <property type="component" value="Chromosome"/>
</dbReference>
<gene>
    <name evidence="1" type="ORF">NCTC13032_04212</name>
</gene>
<accession>A0A4U9I009</accession>
<organism evidence="1 2">
    <name type="scientific">Leclercia adecarboxylata</name>
    <dbReference type="NCBI Taxonomy" id="83655"/>
    <lineage>
        <taxon>Bacteria</taxon>
        <taxon>Pseudomonadati</taxon>
        <taxon>Pseudomonadota</taxon>
        <taxon>Gammaproteobacteria</taxon>
        <taxon>Enterobacterales</taxon>
        <taxon>Enterobacteriaceae</taxon>
        <taxon>Leclercia</taxon>
    </lineage>
</organism>
<reference evidence="1 2" key="1">
    <citation type="submission" date="2019-05" db="EMBL/GenBank/DDBJ databases">
        <authorList>
            <consortium name="Pathogen Informatics"/>
        </authorList>
    </citation>
    <scope>NUCLEOTIDE SEQUENCE [LARGE SCALE GENOMIC DNA]</scope>
    <source>
        <strain evidence="1 2">NCTC13032</strain>
    </source>
</reference>